<sequence length="48" mass="4956">MLWIYFPPPGRDPGTVINTAGPKIAVIAAYCHGTMIAGTVVEAAAAEL</sequence>
<proteinExistence type="predicted"/>
<keyword evidence="2" id="KW-1185">Reference proteome</keyword>
<accession>A0A8J3R0F8</accession>
<protein>
    <submittedName>
        <fullName evidence="1">Uncharacterized protein</fullName>
    </submittedName>
</protein>
<dbReference type="Proteomes" id="UP000642748">
    <property type="component" value="Unassembled WGS sequence"/>
</dbReference>
<gene>
    <name evidence="1" type="ORF">Raf01_83950</name>
</gene>
<evidence type="ECO:0000313" key="2">
    <source>
        <dbReference type="Proteomes" id="UP000642748"/>
    </source>
</evidence>
<dbReference type="EMBL" id="BONZ01000090">
    <property type="protein sequence ID" value="GIH20223.1"/>
    <property type="molecule type" value="Genomic_DNA"/>
</dbReference>
<dbReference type="AlphaFoldDB" id="A0A8J3R0F8"/>
<evidence type="ECO:0000313" key="1">
    <source>
        <dbReference type="EMBL" id="GIH20223.1"/>
    </source>
</evidence>
<organism evidence="1 2">
    <name type="scientific">Rugosimonospora africana</name>
    <dbReference type="NCBI Taxonomy" id="556532"/>
    <lineage>
        <taxon>Bacteria</taxon>
        <taxon>Bacillati</taxon>
        <taxon>Actinomycetota</taxon>
        <taxon>Actinomycetes</taxon>
        <taxon>Micromonosporales</taxon>
        <taxon>Micromonosporaceae</taxon>
        <taxon>Rugosimonospora</taxon>
    </lineage>
</organism>
<name>A0A8J3R0F8_9ACTN</name>
<reference evidence="1" key="1">
    <citation type="submission" date="2021-01" db="EMBL/GenBank/DDBJ databases">
        <title>Whole genome shotgun sequence of Rugosimonospora africana NBRC 104875.</title>
        <authorList>
            <person name="Komaki H."/>
            <person name="Tamura T."/>
        </authorList>
    </citation>
    <scope>NUCLEOTIDE SEQUENCE</scope>
    <source>
        <strain evidence="1">NBRC 104875</strain>
    </source>
</reference>
<comment type="caution">
    <text evidence="1">The sequence shown here is derived from an EMBL/GenBank/DDBJ whole genome shotgun (WGS) entry which is preliminary data.</text>
</comment>
<dbReference type="RefSeq" id="WP_239134374.1">
    <property type="nucleotide sequence ID" value="NZ_BONZ01000090.1"/>
</dbReference>